<dbReference type="AlphaFoldDB" id="A0A089LD91"/>
<gene>
    <name evidence="1" type="ORF">PBOR_14820</name>
</gene>
<dbReference type="HOGENOM" id="CLU_2863538_0_0_9"/>
<sequence length="64" mass="6770">MYAENRTQCASPEVCFLLFIILVFPVIPPQFLARAYTAFEAGSAASASFSGCSASFQIGLSIGT</sequence>
<keyword evidence="2" id="KW-1185">Reference proteome</keyword>
<evidence type="ECO:0000313" key="1">
    <source>
        <dbReference type="EMBL" id="AIQ58060.1"/>
    </source>
</evidence>
<organism evidence="1 2">
    <name type="scientific">Paenibacillus borealis</name>
    <dbReference type="NCBI Taxonomy" id="160799"/>
    <lineage>
        <taxon>Bacteria</taxon>
        <taxon>Bacillati</taxon>
        <taxon>Bacillota</taxon>
        <taxon>Bacilli</taxon>
        <taxon>Bacillales</taxon>
        <taxon>Paenibacillaceae</taxon>
        <taxon>Paenibacillus</taxon>
    </lineage>
</organism>
<protein>
    <submittedName>
        <fullName evidence="1">Uncharacterized protein</fullName>
    </submittedName>
</protein>
<dbReference type="Proteomes" id="UP000029518">
    <property type="component" value="Chromosome"/>
</dbReference>
<reference evidence="1" key="1">
    <citation type="submission" date="2014-08" db="EMBL/GenBank/DDBJ databases">
        <title>Comparative genomics of the Paenibacillus odorifer group.</title>
        <authorList>
            <person name="den Bakker H.C."/>
            <person name="Tsai Y.-C.Y.-C."/>
            <person name="Martin N."/>
            <person name="Korlach J."/>
            <person name="Wiedmann M."/>
        </authorList>
    </citation>
    <scope>NUCLEOTIDE SEQUENCE [LARGE SCALE GENOMIC DNA]</scope>
    <source>
        <strain evidence="1">DSM 13188</strain>
    </source>
</reference>
<dbReference type="EMBL" id="CP009285">
    <property type="protein sequence ID" value="AIQ58060.1"/>
    <property type="molecule type" value="Genomic_DNA"/>
</dbReference>
<proteinExistence type="predicted"/>
<accession>A0A089LD91</accession>
<dbReference type="KEGG" id="pbd:PBOR_14820"/>
<name>A0A089LD91_PAEBO</name>
<evidence type="ECO:0000313" key="2">
    <source>
        <dbReference type="Proteomes" id="UP000029518"/>
    </source>
</evidence>